<dbReference type="EMBL" id="VSSQ01034808">
    <property type="protein sequence ID" value="MPM86868.1"/>
    <property type="molecule type" value="Genomic_DNA"/>
</dbReference>
<proteinExistence type="predicted"/>
<name>A0A645DCW1_9ZZZZ</name>
<organism evidence="1">
    <name type="scientific">bioreactor metagenome</name>
    <dbReference type="NCBI Taxonomy" id="1076179"/>
    <lineage>
        <taxon>unclassified sequences</taxon>
        <taxon>metagenomes</taxon>
        <taxon>ecological metagenomes</taxon>
    </lineage>
</organism>
<gene>
    <name evidence="1" type="ORF">SDC9_133960</name>
</gene>
<sequence length="142" mass="15503">MFFEEFERLLVQPRTVGEDADGPLRQNCAGECDQCGQILAQQSLSAGEKQIVRSAFHAMLKYFPPTGGRPVRPGQFREFMPYAITEWAAVIAPGRDLENQMFGQGAHFSAGGATSPATTVEVFSLSRLVVSAGTLIFCPIFK</sequence>
<reference evidence="1" key="1">
    <citation type="submission" date="2019-08" db="EMBL/GenBank/DDBJ databases">
        <authorList>
            <person name="Kucharzyk K."/>
            <person name="Murdoch R.W."/>
            <person name="Higgins S."/>
            <person name="Loffler F."/>
        </authorList>
    </citation>
    <scope>NUCLEOTIDE SEQUENCE</scope>
</reference>
<comment type="caution">
    <text evidence="1">The sequence shown here is derived from an EMBL/GenBank/DDBJ whole genome shotgun (WGS) entry which is preliminary data.</text>
</comment>
<evidence type="ECO:0000313" key="1">
    <source>
        <dbReference type="EMBL" id="MPM86868.1"/>
    </source>
</evidence>
<protein>
    <submittedName>
        <fullName evidence="1">Uncharacterized protein</fullName>
    </submittedName>
</protein>
<dbReference type="AlphaFoldDB" id="A0A645DCW1"/>
<accession>A0A645DCW1</accession>